<dbReference type="Proteomes" id="UP000276215">
    <property type="component" value="Unassembled WGS sequence"/>
</dbReference>
<evidence type="ECO:0000313" key="1">
    <source>
        <dbReference type="EMBL" id="RPA97086.1"/>
    </source>
</evidence>
<gene>
    <name evidence="1" type="ORF">L873DRAFT_1157408</name>
</gene>
<dbReference type="EMBL" id="ML120408">
    <property type="protein sequence ID" value="RPA97086.1"/>
    <property type="molecule type" value="Genomic_DNA"/>
</dbReference>
<organism evidence="1 2">
    <name type="scientific">Choiromyces venosus 120613-1</name>
    <dbReference type="NCBI Taxonomy" id="1336337"/>
    <lineage>
        <taxon>Eukaryota</taxon>
        <taxon>Fungi</taxon>
        <taxon>Dikarya</taxon>
        <taxon>Ascomycota</taxon>
        <taxon>Pezizomycotina</taxon>
        <taxon>Pezizomycetes</taxon>
        <taxon>Pezizales</taxon>
        <taxon>Tuberaceae</taxon>
        <taxon>Choiromyces</taxon>
    </lineage>
</organism>
<keyword evidence="2" id="KW-1185">Reference proteome</keyword>
<dbReference type="AlphaFoldDB" id="A0A3N4JFP7"/>
<evidence type="ECO:0000313" key="2">
    <source>
        <dbReference type="Proteomes" id="UP000276215"/>
    </source>
</evidence>
<sequence>MKKETIPSLLSPPPAPYMESHYFAAKHPNNPATPPPLTVPTSHCLLLLCPQSLPNKHTCIAELTFLGLTLDPPTLQRLDKKRGAVQHHC</sequence>
<name>A0A3N4JFP7_9PEZI</name>
<reference evidence="1 2" key="1">
    <citation type="journal article" date="2018" name="Nat. Ecol. Evol.">
        <title>Pezizomycetes genomes reveal the molecular basis of ectomycorrhizal truffle lifestyle.</title>
        <authorList>
            <person name="Murat C."/>
            <person name="Payen T."/>
            <person name="Noel B."/>
            <person name="Kuo A."/>
            <person name="Morin E."/>
            <person name="Chen J."/>
            <person name="Kohler A."/>
            <person name="Krizsan K."/>
            <person name="Balestrini R."/>
            <person name="Da Silva C."/>
            <person name="Montanini B."/>
            <person name="Hainaut M."/>
            <person name="Levati E."/>
            <person name="Barry K.W."/>
            <person name="Belfiori B."/>
            <person name="Cichocki N."/>
            <person name="Clum A."/>
            <person name="Dockter R.B."/>
            <person name="Fauchery L."/>
            <person name="Guy J."/>
            <person name="Iotti M."/>
            <person name="Le Tacon F."/>
            <person name="Lindquist E.A."/>
            <person name="Lipzen A."/>
            <person name="Malagnac F."/>
            <person name="Mello A."/>
            <person name="Molinier V."/>
            <person name="Miyauchi S."/>
            <person name="Poulain J."/>
            <person name="Riccioni C."/>
            <person name="Rubini A."/>
            <person name="Sitrit Y."/>
            <person name="Splivallo R."/>
            <person name="Traeger S."/>
            <person name="Wang M."/>
            <person name="Zifcakova L."/>
            <person name="Wipf D."/>
            <person name="Zambonelli A."/>
            <person name="Paolocci F."/>
            <person name="Nowrousian M."/>
            <person name="Ottonello S."/>
            <person name="Baldrian P."/>
            <person name="Spatafora J.W."/>
            <person name="Henrissat B."/>
            <person name="Nagy L.G."/>
            <person name="Aury J.M."/>
            <person name="Wincker P."/>
            <person name="Grigoriev I.V."/>
            <person name="Bonfante P."/>
            <person name="Martin F.M."/>
        </authorList>
    </citation>
    <scope>NUCLEOTIDE SEQUENCE [LARGE SCALE GENOMIC DNA]</scope>
    <source>
        <strain evidence="1 2">120613-1</strain>
    </source>
</reference>
<accession>A0A3N4JFP7</accession>
<protein>
    <submittedName>
        <fullName evidence="1">Uncharacterized protein</fullName>
    </submittedName>
</protein>
<proteinExistence type="predicted"/>